<feature type="non-terminal residue" evidence="2">
    <location>
        <position position="573"/>
    </location>
</feature>
<dbReference type="Proteomes" id="UP000726737">
    <property type="component" value="Unassembled WGS sequence"/>
</dbReference>
<feature type="region of interest" description="Disordered" evidence="1">
    <location>
        <begin position="534"/>
        <end position="556"/>
    </location>
</feature>
<dbReference type="AlphaFoldDB" id="A0A9P6U4V3"/>
<gene>
    <name evidence="2" type="ORF">BG011_002783</name>
</gene>
<keyword evidence="3" id="KW-1185">Reference proteome</keyword>
<evidence type="ECO:0000313" key="2">
    <source>
        <dbReference type="EMBL" id="KAG0259228.1"/>
    </source>
</evidence>
<feature type="region of interest" description="Disordered" evidence="1">
    <location>
        <begin position="100"/>
        <end position="180"/>
    </location>
</feature>
<evidence type="ECO:0000256" key="1">
    <source>
        <dbReference type="SAM" id="MobiDB-lite"/>
    </source>
</evidence>
<accession>A0A9P6U4V3</accession>
<reference evidence="2" key="1">
    <citation type="journal article" date="2020" name="Fungal Divers.">
        <title>Resolving the Mortierellaceae phylogeny through synthesis of multi-gene phylogenetics and phylogenomics.</title>
        <authorList>
            <person name="Vandepol N."/>
            <person name="Liber J."/>
            <person name="Desiro A."/>
            <person name="Na H."/>
            <person name="Kennedy M."/>
            <person name="Barry K."/>
            <person name="Grigoriev I.V."/>
            <person name="Miller A.N."/>
            <person name="O'Donnell K."/>
            <person name="Stajich J.E."/>
            <person name="Bonito G."/>
        </authorList>
    </citation>
    <scope>NUCLEOTIDE SEQUENCE</scope>
    <source>
        <strain evidence="2">KOD948</strain>
    </source>
</reference>
<dbReference type="OrthoDB" id="2435665at2759"/>
<evidence type="ECO:0000313" key="3">
    <source>
        <dbReference type="Proteomes" id="UP000726737"/>
    </source>
</evidence>
<organism evidence="2 3">
    <name type="scientific">Mortierella polycephala</name>
    <dbReference type="NCBI Taxonomy" id="41804"/>
    <lineage>
        <taxon>Eukaryota</taxon>
        <taxon>Fungi</taxon>
        <taxon>Fungi incertae sedis</taxon>
        <taxon>Mucoromycota</taxon>
        <taxon>Mortierellomycotina</taxon>
        <taxon>Mortierellomycetes</taxon>
        <taxon>Mortierellales</taxon>
        <taxon>Mortierellaceae</taxon>
        <taxon>Mortierella</taxon>
    </lineage>
</organism>
<proteinExistence type="predicted"/>
<name>A0A9P6U4V3_9FUNG</name>
<sequence>MVNVLKYFPTHAQIHVTDKERELLDIKDVSSVLMMDLPLRQVFQYALNHLRQDEQDEQYEHLEQNEKLIRRRQVLIVTDSRIKLLEQMWQGRQIYAGNDDRHSVKSQMANGEEEENDGGSCADTTGTRIGTHDPWKHLYPSPANASRVQQDEFISVTQTQTQTQTQDLQSQRQGQEDVDPLHHQQLQHDLTSDILPEHDNHPLEIEMEQFEPELWSRIHMRYAPTVGHVQSLFRCLHLSTEATQGRTFGYPSAEGLSSQDVEESSDGIHSQPSLPLPTLVILVGCFQGESGVGNDYVVGSRAPHSSTIYALPTLSMHTSTAIPLSVLGEAEDEEEEHADTNDEGQEQVLVEIQGEGQVQIIEGTQEEDQAQVTFGTHGEEQTEVQAEMQTLVGVQTPQEAQAQEPAQQMAPISLLSTPSSSPPISPPLSPPTTATVDYGINRECIEYIKAVSQALSEIKDSLDWIERITGKKAELMVFEDTIDQHQLQQQDVIEGNEDLDLPSRRRLWLQKVVGFWLDATVTVEQEDLYQHQVEHHSRQEVTEETSTETELKTQDQSQTVPEGVYRLWIRTDQ</sequence>
<dbReference type="EMBL" id="JAAAJA010000193">
    <property type="protein sequence ID" value="KAG0259228.1"/>
    <property type="molecule type" value="Genomic_DNA"/>
</dbReference>
<protein>
    <submittedName>
        <fullName evidence="2">Uncharacterized protein</fullName>
    </submittedName>
</protein>
<comment type="caution">
    <text evidence="2">The sequence shown here is derived from an EMBL/GenBank/DDBJ whole genome shotgun (WGS) entry which is preliminary data.</text>
</comment>
<feature type="compositionally biased region" description="Low complexity" evidence="1">
    <location>
        <begin position="157"/>
        <end position="173"/>
    </location>
</feature>